<evidence type="ECO:0000313" key="2">
    <source>
        <dbReference type="Proteomes" id="UP000814033"/>
    </source>
</evidence>
<name>A0ACB8RZG5_9AGAM</name>
<organism evidence="1 2">
    <name type="scientific">Auriscalpium vulgare</name>
    <dbReference type="NCBI Taxonomy" id="40419"/>
    <lineage>
        <taxon>Eukaryota</taxon>
        <taxon>Fungi</taxon>
        <taxon>Dikarya</taxon>
        <taxon>Basidiomycota</taxon>
        <taxon>Agaricomycotina</taxon>
        <taxon>Agaricomycetes</taxon>
        <taxon>Russulales</taxon>
        <taxon>Auriscalpiaceae</taxon>
        <taxon>Auriscalpium</taxon>
    </lineage>
</organism>
<evidence type="ECO:0000313" key="1">
    <source>
        <dbReference type="EMBL" id="KAI0049689.1"/>
    </source>
</evidence>
<sequence>MDAEYLAVQRSLHILLIRRNSFTTINRLPVEILAQIFTIYAEDTRRRWRRPRSASPALDNGDVRARKLRAEEMYRRSQSAPVDVYLTENEPSPSNHDLILRHLSLTRALTIHTETMCSSSSPFWSENCPAPVLETLSIMVDDRAAQLNYLGACAPALRTLKIKTSCPDLPWTAALFTQLASLDIEYRGYHLNSFLDDSLNALEHMDRLESLRLDSAIPDPPPFRTNTRPVVVLSRLKSLKIEGDVTPTTQFIKYFRAPACIKLCLVLVIRRCEESEIRESFARATAWTHANCPLIPQAARVATQHHQHYRDLHF</sequence>
<dbReference type="EMBL" id="MU275870">
    <property type="protein sequence ID" value="KAI0049689.1"/>
    <property type="molecule type" value="Genomic_DNA"/>
</dbReference>
<dbReference type="Proteomes" id="UP000814033">
    <property type="component" value="Unassembled WGS sequence"/>
</dbReference>
<comment type="caution">
    <text evidence="1">The sequence shown here is derived from an EMBL/GenBank/DDBJ whole genome shotgun (WGS) entry which is preliminary data.</text>
</comment>
<proteinExistence type="predicted"/>
<protein>
    <submittedName>
        <fullName evidence="1">Uncharacterized protein</fullName>
    </submittedName>
</protein>
<reference evidence="1" key="1">
    <citation type="submission" date="2021-02" db="EMBL/GenBank/DDBJ databases">
        <authorList>
            <consortium name="DOE Joint Genome Institute"/>
            <person name="Ahrendt S."/>
            <person name="Looney B.P."/>
            <person name="Miyauchi S."/>
            <person name="Morin E."/>
            <person name="Drula E."/>
            <person name="Courty P.E."/>
            <person name="Chicoki N."/>
            <person name="Fauchery L."/>
            <person name="Kohler A."/>
            <person name="Kuo A."/>
            <person name="Labutti K."/>
            <person name="Pangilinan J."/>
            <person name="Lipzen A."/>
            <person name="Riley R."/>
            <person name="Andreopoulos W."/>
            <person name="He G."/>
            <person name="Johnson J."/>
            <person name="Barry K.W."/>
            <person name="Grigoriev I.V."/>
            <person name="Nagy L."/>
            <person name="Hibbett D."/>
            <person name="Henrissat B."/>
            <person name="Matheny P.B."/>
            <person name="Labbe J."/>
            <person name="Martin F."/>
        </authorList>
    </citation>
    <scope>NUCLEOTIDE SEQUENCE</scope>
    <source>
        <strain evidence="1">FP105234-sp</strain>
    </source>
</reference>
<keyword evidence="2" id="KW-1185">Reference proteome</keyword>
<reference evidence="1" key="2">
    <citation type="journal article" date="2022" name="New Phytol.">
        <title>Evolutionary transition to the ectomycorrhizal habit in the genomes of a hyperdiverse lineage of mushroom-forming fungi.</title>
        <authorList>
            <person name="Looney B."/>
            <person name="Miyauchi S."/>
            <person name="Morin E."/>
            <person name="Drula E."/>
            <person name="Courty P.E."/>
            <person name="Kohler A."/>
            <person name="Kuo A."/>
            <person name="LaButti K."/>
            <person name="Pangilinan J."/>
            <person name="Lipzen A."/>
            <person name="Riley R."/>
            <person name="Andreopoulos W."/>
            <person name="He G."/>
            <person name="Johnson J."/>
            <person name="Nolan M."/>
            <person name="Tritt A."/>
            <person name="Barry K.W."/>
            <person name="Grigoriev I.V."/>
            <person name="Nagy L.G."/>
            <person name="Hibbett D."/>
            <person name="Henrissat B."/>
            <person name="Matheny P.B."/>
            <person name="Labbe J."/>
            <person name="Martin F.M."/>
        </authorList>
    </citation>
    <scope>NUCLEOTIDE SEQUENCE</scope>
    <source>
        <strain evidence="1">FP105234-sp</strain>
    </source>
</reference>
<gene>
    <name evidence="1" type="ORF">FA95DRAFT_1604159</name>
</gene>
<accession>A0ACB8RZG5</accession>